<evidence type="ECO:0000313" key="1">
    <source>
        <dbReference type="EMBL" id="KAI4301440.1"/>
    </source>
</evidence>
<comment type="caution">
    <text evidence="1">The sequence shown here is derived from an EMBL/GenBank/DDBJ whole genome shotgun (WGS) entry which is preliminary data.</text>
</comment>
<dbReference type="EMBL" id="CM039438">
    <property type="protein sequence ID" value="KAI4301440.1"/>
    <property type="molecule type" value="Genomic_DNA"/>
</dbReference>
<sequence length="220" mass="25327">MNPFNFHAILPSPIIKTVRILWFINSKMDNLYVCNSSDSDDDVQISYQCNNTIPVIDDDSEGFSPNSPKLGVLAVDDLSMCMQQAQFWIEKARNISTEKENASGACKRVENMLLEECHKRDQVIQSLQRIIVQEQMNTMQQVNRLNRELQMMGKAIIFYKDQLQDVNGKFLEFRAINHVPLDHAVAFGDTLEDTRKARLKILQLENEKNIQQTISSSWTT</sequence>
<reference evidence="1 2" key="1">
    <citation type="journal article" date="2022" name="DNA Res.">
        <title>Chromosomal-level genome assembly of the orchid tree Bauhinia variegata (Leguminosae; Cercidoideae) supports the allotetraploid origin hypothesis of Bauhinia.</title>
        <authorList>
            <person name="Zhong Y."/>
            <person name="Chen Y."/>
            <person name="Zheng D."/>
            <person name="Pang J."/>
            <person name="Liu Y."/>
            <person name="Luo S."/>
            <person name="Meng S."/>
            <person name="Qian L."/>
            <person name="Wei D."/>
            <person name="Dai S."/>
            <person name="Zhou R."/>
        </authorList>
    </citation>
    <scope>NUCLEOTIDE SEQUENCE [LARGE SCALE GENOMIC DNA]</scope>
    <source>
        <strain evidence="1">BV-YZ2020</strain>
    </source>
</reference>
<organism evidence="1 2">
    <name type="scientific">Bauhinia variegata</name>
    <name type="common">Purple orchid tree</name>
    <name type="synonym">Phanera variegata</name>
    <dbReference type="NCBI Taxonomy" id="167791"/>
    <lineage>
        <taxon>Eukaryota</taxon>
        <taxon>Viridiplantae</taxon>
        <taxon>Streptophyta</taxon>
        <taxon>Embryophyta</taxon>
        <taxon>Tracheophyta</taxon>
        <taxon>Spermatophyta</taxon>
        <taxon>Magnoliopsida</taxon>
        <taxon>eudicotyledons</taxon>
        <taxon>Gunneridae</taxon>
        <taxon>Pentapetalae</taxon>
        <taxon>rosids</taxon>
        <taxon>fabids</taxon>
        <taxon>Fabales</taxon>
        <taxon>Fabaceae</taxon>
        <taxon>Cercidoideae</taxon>
        <taxon>Cercideae</taxon>
        <taxon>Bauhiniinae</taxon>
        <taxon>Bauhinia</taxon>
    </lineage>
</organism>
<accession>A0ACB9KVZ9</accession>
<dbReference type="Proteomes" id="UP000828941">
    <property type="component" value="Chromosome 13"/>
</dbReference>
<proteinExistence type="predicted"/>
<keyword evidence="2" id="KW-1185">Reference proteome</keyword>
<gene>
    <name evidence="1" type="ORF">L6164_034718</name>
</gene>
<name>A0ACB9KVZ9_BAUVA</name>
<evidence type="ECO:0000313" key="2">
    <source>
        <dbReference type="Proteomes" id="UP000828941"/>
    </source>
</evidence>
<protein>
    <submittedName>
        <fullName evidence="1">Uncharacterized protein</fullName>
    </submittedName>
</protein>